<protein>
    <submittedName>
        <fullName evidence="1">Uncharacterized protein</fullName>
    </submittedName>
</protein>
<sequence>MAAARPPFLEAGEPVSPAFHPEATLRLYRLRPPPRGSANWTRFNGVRRASKTRAEGICSSLLLVAVAQFLHMKLANILVWPLASLVSAHVSLGSLKDLTVEHSPGCDVQAGAGEVERTSWTSNARCQHEDCWGHASWRHYFAKCPGCHNTVQDLVVTHPCHLHKPKN</sequence>
<proteinExistence type="predicted"/>
<reference evidence="1 2" key="1">
    <citation type="submission" date="2017-11" db="EMBL/GenBank/DDBJ databases">
        <title>De novo assembly and phasing of dikaryotic genomes from two isolates of Puccinia coronata f. sp. avenae, the causal agent of oat crown rust.</title>
        <authorList>
            <person name="Miller M.E."/>
            <person name="Zhang Y."/>
            <person name="Omidvar V."/>
            <person name="Sperschneider J."/>
            <person name="Schwessinger B."/>
            <person name="Raley C."/>
            <person name="Palmer J.M."/>
            <person name="Garnica D."/>
            <person name="Upadhyaya N."/>
            <person name="Rathjen J."/>
            <person name="Taylor J.M."/>
            <person name="Park R.F."/>
            <person name="Dodds P.N."/>
            <person name="Hirsch C.D."/>
            <person name="Kianian S.F."/>
            <person name="Figueroa M."/>
        </authorList>
    </citation>
    <scope>NUCLEOTIDE SEQUENCE [LARGE SCALE GENOMIC DNA]</scope>
    <source>
        <strain evidence="1">12SD80</strain>
    </source>
</reference>
<comment type="caution">
    <text evidence="1">The sequence shown here is derived from an EMBL/GenBank/DDBJ whole genome shotgun (WGS) entry which is preliminary data.</text>
</comment>
<evidence type="ECO:0000313" key="1">
    <source>
        <dbReference type="EMBL" id="PLW30162.1"/>
    </source>
</evidence>
<dbReference type="Proteomes" id="UP000235392">
    <property type="component" value="Unassembled WGS sequence"/>
</dbReference>
<dbReference type="EMBL" id="PGCI01000307">
    <property type="protein sequence ID" value="PLW30162.1"/>
    <property type="molecule type" value="Genomic_DNA"/>
</dbReference>
<name>A0A2N5TXG8_9BASI</name>
<organism evidence="1 2">
    <name type="scientific">Puccinia coronata f. sp. avenae</name>
    <dbReference type="NCBI Taxonomy" id="200324"/>
    <lineage>
        <taxon>Eukaryota</taxon>
        <taxon>Fungi</taxon>
        <taxon>Dikarya</taxon>
        <taxon>Basidiomycota</taxon>
        <taxon>Pucciniomycotina</taxon>
        <taxon>Pucciniomycetes</taxon>
        <taxon>Pucciniales</taxon>
        <taxon>Pucciniaceae</taxon>
        <taxon>Puccinia</taxon>
    </lineage>
</organism>
<evidence type="ECO:0000313" key="2">
    <source>
        <dbReference type="Proteomes" id="UP000235392"/>
    </source>
</evidence>
<dbReference type="AlphaFoldDB" id="A0A2N5TXG8"/>
<accession>A0A2N5TXG8</accession>
<gene>
    <name evidence="1" type="ORF">PCASD_16474</name>
</gene>